<protein>
    <submittedName>
        <fullName evidence="1">Uncharacterized protein</fullName>
    </submittedName>
</protein>
<dbReference type="EMBL" id="CM029039">
    <property type="protein sequence ID" value="KAG2644634.1"/>
    <property type="molecule type" value="Genomic_DNA"/>
</dbReference>
<comment type="caution">
    <text evidence="1">The sequence shown here is derived from an EMBL/GenBank/DDBJ whole genome shotgun (WGS) entry which is preliminary data.</text>
</comment>
<proteinExistence type="predicted"/>
<sequence length="160" mass="17172">MGSPGGARRGRCCEDGDGLRDGASGLGNSCSWGRVSWRFRPLLFTAAPEPLCLAPWDRPYSLLPLWRRCVSVHHGHRGVVLLQGTFPPHAAGYGSDWQWHRACLLQRTVAATTRAAAGRAAEMVAGTGTATRPSRLLEAGAGEALFGRKVAWNGPKGKLR</sequence>
<keyword evidence="2" id="KW-1185">Reference proteome</keyword>
<dbReference type="Proteomes" id="UP000823388">
    <property type="component" value="Chromosome 2K"/>
</dbReference>
<gene>
    <name evidence="1" type="ORF">PVAP13_2KG375595</name>
</gene>
<organism evidence="1 2">
    <name type="scientific">Panicum virgatum</name>
    <name type="common">Blackwell switchgrass</name>
    <dbReference type="NCBI Taxonomy" id="38727"/>
    <lineage>
        <taxon>Eukaryota</taxon>
        <taxon>Viridiplantae</taxon>
        <taxon>Streptophyta</taxon>
        <taxon>Embryophyta</taxon>
        <taxon>Tracheophyta</taxon>
        <taxon>Spermatophyta</taxon>
        <taxon>Magnoliopsida</taxon>
        <taxon>Liliopsida</taxon>
        <taxon>Poales</taxon>
        <taxon>Poaceae</taxon>
        <taxon>PACMAD clade</taxon>
        <taxon>Panicoideae</taxon>
        <taxon>Panicodae</taxon>
        <taxon>Paniceae</taxon>
        <taxon>Panicinae</taxon>
        <taxon>Panicum</taxon>
        <taxon>Panicum sect. Hiantes</taxon>
    </lineage>
</organism>
<accession>A0A8T0WHA0</accession>
<dbReference type="AlphaFoldDB" id="A0A8T0WHA0"/>
<name>A0A8T0WHA0_PANVG</name>
<evidence type="ECO:0000313" key="2">
    <source>
        <dbReference type="Proteomes" id="UP000823388"/>
    </source>
</evidence>
<reference evidence="1" key="1">
    <citation type="submission" date="2020-05" db="EMBL/GenBank/DDBJ databases">
        <title>WGS assembly of Panicum virgatum.</title>
        <authorList>
            <person name="Lovell J.T."/>
            <person name="Jenkins J."/>
            <person name="Shu S."/>
            <person name="Juenger T.E."/>
            <person name="Schmutz J."/>
        </authorList>
    </citation>
    <scope>NUCLEOTIDE SEQUENCE</scope>
    <source>
        <strain evidence="1">AP13</strain>
    </source>
</reference>
<evidence type="ECO:0000313" key="1">
    <source>
        <dbReference type="EMBL" id="KAG2644634.1"/>
    </source>
</evidence>